<keyword evidence="3" id="KW-1185">Reference proteome</keyword>
<sequence length="153" mass="17176">MLGQFSEKSDIFSFGIIVLEIITGKKNANSYESQHAEEGLMTHVWRHWKNETAMSILDPNMKENDYESEVIRCIEIGLLCVQENPNVRPSMAAVVSYLNNHSLELPSPQEPAFFLHGMDKKVVTQEGSSSSISANSSMPFSVNEMSASNFYPR</sequence>
<dbReference type="InterPro" id="IPR011009">
    <property type="entry name" value="Kinase-like_dom_sf"/>
</dbReference>
<proteinExistence type="predicted"/>
<evidence type="ECO:0000313" key="2">
    <source>
        <dbReference type="EMBL" id="CAJ1977279.1"/>
    </source>
</evidence>
<dbReference type="SUPFAM" id="SSF56112">
    <property type="entry name" value="Protein kinase-like (PK-like)"/>
    <property type="match status" value="1"/>
</dbReference>
<dbReference type="AlphaFoldDB" id="A0AA86W2T3"/>
<dbReference type="Gene3D" id="1.10.510.10">
    <property type="entry name" value="Transferase(Phosphotransferase) domain 1"/>
    <property type="match status" value="1"/>
</dbReference>
<evidence type="ECO:0000313" key="3">
    <source>
        <dbReference type="Proteomes" id="UP001189624"/>
    </source>
</evidence>
<dbReference type="GO" id="GO:0004672">
    <property type="term" value="F:protein kinase activity"/>
    <property type="evidence" value="ECO:0007669"/>
    <property type="project" value="InterPro"/>
</dbReference>
<dbReference type="PANTHER" id="PTHR27006">
    <property type="entry name" value="PROMASTIGOTE SURFACE ANTIGEN PROTEIN PSA"/>
    <property type="match status" value="1"/>
</dbReference>
<gene>
    <name evidence="2" type="ORF">AYBTSS11_LOCUS29432</name>
</gene>
<accession>A0AA86W2T3</accession>
<organism evidence="2 3">
    <name type="scientific">Sphenostylis stenocarpa</name>
    <dbReference type="NCBI Taxonomy" id="92480"/>
    <lineage>
        <taxon>Eukaryota</taxon>
        <taxon>Viridiplantae</taxon>
        <taxon>Streptophyta</taxon>
        <taxon>Embryophyta</taxon>
        <taxon>Tracheophyta</taxon>
        <taxon>Spermatophyta</taxon>
        <taxon>Magnoliopsida</taxon>
        <taxon>eudicotyledons</taxon>
        <taxon>Gunneridae</taxon>
        <taxon>Pentapetalae</taxon>
        <taxon>rosids</taxon>
        <taxon>fabids</taxon>
        <taxon>Fabales</taxon>
        <taxon>Fabaceae</taxon>
        <taxon>Papilionoideae</taxon>
        <taxon>50 kb inversion clade</taxon>
        <taxon>NPAAA clade</taxon>
        <taxon>indigoferoid/millettioid clade</taxon>
        <taxon>Phaseoleae</taxon>
        <taxon>Sphenostylis</taxon>
    </lineage>
</organism>
<dbReference type="Gramene" id="rna-AYBTSS11_LOCUS29432">
    <property type="protein sequence ID" value="CAJ1977279.1"/>
    <property type="gene ID" value="gene-AYBTSS11_LOCUS29432"/>
</dbReference>
<dbReference type="PANTHER" id="PTHR27006:SF606">
    <property type="entry name" value="INTERLEUKIN-1 RECEPTOR-ASSOCIATED KINASE 4"/>
    <property type="match status" value="1"/>
</dbReference>
<dbReference type="Pfam" id="PF07714">
    <property type="entry name" value="PK_Tyr_Ser-Thr"/>
    <property type="match status" value="1"/>
</dbReference>
<protein>
    <recommendedName>
        <fullName evidence="1">Serine-threonine/tyrosine-protein kinase catalytic domain-containing protein</fullName>
    </recommendedName>
</protein>
<evidence type="ECO:0000259" key="1">
    <source>
        <dbReference type="Pfam" id="PF07714"/>
    </source>
</evidence>
<dbReference type="Proteomes" id="UP001189624">
    <property type="component" value="Chromosome 10"/>
</dbReference>
<dbReference type="InterPro" id="IPR001245">
    <property type="entry name" value="Ser-Thr/Tyr_kinase_cat_dom"/>
</dbReference>
<feature type="domain" description="Serine-threonine/tyrosine-protein kinase catalytic" evidence="1">
    <location>
        <begin position="3"/>
        <end position="98"/>
    </location>
</feature>
<reference evidence="2" key="1">
    <citation type="submission" date="2023-10" db="EMBL/GenBank/DDBJ databases">
        <authorList>
            <person name="Domelevo Entfellner J.-B."/>
        </authorList>
    </citation>
    <scope>NUCLEOTIDE SEQUENCE</scope>
</reference>
<dbReference type="EMBL" id="OY731407">
    <property type="protein sequence ID" value="CAJ1977279.1"/>
    <property type="molecule type" value="Genomic_DNA"/>
</dbReference>
<name>A0AA86W2T3_9FABA</name>